<feature type="disulfide bond" evidence="2">
    <location>
        <begin position="254"/>
        <end position="264"/>
    </location>
</feature>
<dbReference type="InterPro" id="IPR013111">
    <property type="entry name" value="EGF_extracell"/>
</dbReference>
<feature type="chain" id="PRO_5044010770" description="EGF-like domain-containing protein" evidence="3">
    <location>
        <begin position="21"/>
        <end position="315"/>
    </location>
</feature>
<accession>A0AAV2QRH5</accession>
<dbReference type="PROSITE" id="PS01186">
    <property type="entry name" value="EGF_2"/>
    <property type="match status" value="2"/>
</dbReference>
<proteinExistence type="predicted"/>
<dbReference type="PROSITE" id="PS50026">
    <property type="entry name" value="EGF_3"/>
    <property type="match status" value="2"/>
</dbReference>
<feature type="domain" description="EGF-like" evidence="4">
    <location>
        <begin position="283"/>
        <end position="314"/>
    </location>
</feature>
<evidence type="ECO:0000313" key="5">
    <source>
        <dbReference type="EMBL" id="CAL4091505.1"/>
    </source>
</evidence>
<evidence type="ECO:0000313" key="6">
    <source>
        <dbReference type="Proteomes" id="UP001497623"/>
    </source>
</evidence>
<dbReference type="SMART" id="SM00181">
    <property type="entry name" value="EGF"/>
    <property type="match status" value="2"/>
</dbReference>
<dbReference type="InterPro" id="IPR000742">
    <property type="entry name" value="EGF"/>
</dbReference>
<dbReference type="Pfam" id="PF07974">
    <property type="entry name" value="EGF_2"/>
    <property type="match status" value="2"/>
</dbReference>
<dbReference type="SMART" id="SM00494">
    <property type="entry name" value="ChtBD2"/>
    <property type="match status" value="2"/>
</dbReference>
<dbReference type="GO" id="GO:0008061">
    <property type="term" value="F:chitin binding"/>
    <property type="evidence" value="ECO:0007669"/>
    <property type="project" value="InterPro"/>
</dbReference>
<dbReference type="Gene3D" id="2.10.25.10">
    <property type="entry name" value="Laminin"/>
    <property type="match status" value="1"/>
</dbReference>
<organism evidence="5 6">
    <name type="scientific">Meganyctiphanes norvegica</name>
    <name type="common">Northern krill</name>
    <name type="synonym">Thysanopoda norvegica</name>
    <dbReference type="NCBI Taxonomy" id="48144"/>
    <lineage>
        <taxon>Eukaryota</taxon>
        <taxon>Metazoa</taxon>
        <taxon>Ecdysozoa</taxon>
        <taxon>Arthropoda</taxon>
        <taxon>Crustacea</taxon>
        <taxon>Multicrustacea</taxon>
        <taxon>Malacostraca</taxon>
        <taxon>Eumalacostraca</taxon>
        <taxon>Eucarida</taxon>
        <taxon>Euphausiacea</taxon>
        <taxon>Euphausiidae</taxon>
        <taxon>Meganyctiphanes</taxon>
    </lineage>
</organism>
<reference evidence="5 6" key="1">
    <citation type="submission" date="2024-05" db="EMBL/GenBank/DDBJ databases">
        <authorList>
            <person name="Wallberg A."/>
        </authorList>
    </citation>
    <scope>NUCLEOTIDE SEQUENCE [LARGE SCALE GENOMIC DNA]</scope>
</reference>
<evidence type="ECO:0000256" key="3">
    <source>
        <dbReference type="SAM" id="SignalP"/>
    </source>
</evidence>
<name>A0AAV2QRH5_MEGNR</name>
<feature type="non-terminal residue" evidence="5">
    <location>
        <position position="315"/>
    </location>
</feature>
<keyword evidence="1 2" id="KW-1015">Disulfide bond</keyword>
<feature type="domain" description="EGF-like" evidence="4">
    <location>
        <begin position="250"/>
        <end position="282"/>
    </location>
</feature>
<dbReference type="EMBL" id="CAXKWB010008566">
    <property type="protein sequence ID" value="CAL4091505.1"/>
    <property type="molecule type" value="Genomic_DNA"/>
</dbReference>
<feature type="disulfide bond" evidence="2">
    <location>
        <begin position="286"/>
        <end position="296"/>
    </location>
</feature>
<feature type="non-terminal residue" evidence="5">
    <location>
        <position position="1"/>
    </location>
</feature>
<dbReference type="InterPro" id="IPR036508">
    <property type="entry name" value="Chitin-bd_dom_sf"/>
</dbReference>
<dbReference type="GO" id="GO:0005576">
    <property type="term" value="C:extracellular region"/>
    <property type="evidence" value="ECO:0007669"/>
    <property type="project" value="InterPro"/>
</dbReference>
<dbReference type="InterPro" id="IPR002557">
    <property type="entry name" value="Chitin-bd_dom"/>
</dbReference>
<evidence type="ECO:0000259" key="4">
    <source>
        <dbReference type="PROSITE" id="PS50026"/>
    </source>
</evidence>
<feature type="disulfide bond" evidence="2">
    <location>
        <begin position="304"/>
        <end position="313"/>
    </location>
</feature>
<gene>
    <name evidence="5" type="ORF">MNOR_LOCUS14359</name>
</gene>
<feature type="signal peptide" evidence="3">
    <location>
        <begin position="1"/>
        <end position="20"/>
    </location>
</feature>
<dbReference type="Gene3D" id="2.170.140.10">
    <property type="entry name" value="Chitin binding domain"/>
    <property type="match status" value="1"/>
</dbReference>
<evidence type="ECO:0000256" key="1">
    <source>
        <dbReference type="ARBA" id="ARBA00023157"/>
    </source>
</evidence>
<comment type="caution">
    <text evidence="5">The sequence shown here is derived from an EMBL/GenBank/DDBJ whole genome shotgun (WGS) entry which is preliminary data.</text>
</comment>
<comment type="caution">
    <text evidence="2">Lacks conserved residue(s) required for the propagation of feature annotation.</text>
</comment>
<dbReference type="PROSITE" id="PS00022">
    <property type="entry name" value="EGF_1"/>
    <property type="match status" value="2"/>
</dbReference>
<keyword evidence="6" id="KW-1185">Reference proteome</keyword>
<keyword evidence="3" id="KW-0732">Signal</keyword>
<sequence>RRKMFLVVVILAASLTTCEASPDIEVSDERSSHCITEGRFADPHDCGQFYDCVPSNNGGFKASHQTCFGHAFHPDRKVCVPLQEVKDCVPYSQSSRTSIDANSTHEQLCKTEENEIICSDCKTLVTCVDKKPHTINCGKNHYCSMKSSFGGGVCYPGDPKRCTCDGTNTLQPDLYDPSKYFLCSKKNAEPLMFKCPGECIYNEKLKSCGPVPTAKKCTEEGGSCITWGQNCTHSLTFLINSAKDQCACCMEATCDPVCLNNGTCVGPNQCMCPTGWQGQQCQHATCDPVCLNNGICVGPNQCMCPTGWQGQQCQH</sequence>
<keyword evidence="2" id="KW-0245">EGF-like domain</keyword>
<feature type="disulfide bond" evidence="2">
    <location>
        <begin position="272"/>
        <end position="281"/>
    </location>
</feature>
<dbReference type="Proteomes" id="UP001497623">
    <property type="component" value="Unassembled WGS sequence"/>
</dbReference>
<evidence type="ECO:0000256" key="2">
    <source>
        <dbReference type="PROSITE-ProRule" id="PRU00076"/>
    </source>
</evidence>
<protein>
    <recommendedName>
        <fullName evidence="4">EGF-like domain-containing protein</fullName>
    </recommendedName>
</protein>
<dbReference type="AlphaFoldDB" id="A0AAV2QRH5"/>
<dbReference type="SUPFAM" id="SSF57625">
    <property type="entry name" value="Invertebrate chitin-binding proteins"/>
    <property type="match status" value="2"/>
</dbReference>